<evidence type="ECO:0000256" key="1">
    <source>
        <dbReference type="ARBA" id="ARBA00002770"/>
    </source>
</evidence>
<dbReference type="FunFam" id="2.60.40.420:FF:000040">
    <property type="entry name" value="Azurin"/>
    <property type="match status" value="1"/>
</dbReference>
<organism evidence="11 12">
    <name type="scientific">Ectopseudomonas mendocina</name>
    <name type="common">Pseudomonas mendocina</name>
    <dbReference type="NCBI Taxonomy" id="300"/>
    <lineage>
        <taxon>Bacteria</taxon>
        <taxon>Pseudomonadati</taxon>
        <taxon>Pseudomonadota</taxon>
        <taxon>Gammaproteobacteria</taxon>
        <taxon>Pseudomonadales</taxon>
        <taxon>Pseudomonadaceae</taxon>
        <taxon>Ectopseudomonas</taxon>
    </lineage>
</organism>
<keyword evidence="4 9" id="KW-0813">Transport</keyword>
<gene>
    <name evidence="11" type="ORF">NCTC10899_04667</name>
</gene>
<dbReference type="InterPro" id="IPR050845">
    <property type="entry name" value="Cu-binding_ET"/>
</dbReference>
<evidence type="ECO:0000256" key="9">
    <source>
        <dbReference type="RuleBase" id="RU363017"/>
    </source>
</evidence>
<accession>A0A379J061</accession>
<feature type="domain" description="Blue (type 1) copper" evidence="10">
    <location>
        <begin position="22"/>
        <end position="148"/>
    </location>
</feature>
<dbReference type="SUPFAM" id="SSF49503">
    <property type="entry name" value="Cupredoxins"/>
    <property type="match status" value="1"/>
</dbReference>
<evidence type="ECO:0000256" key="4">
    <source>
        <dbReference type="ARBA" id="ARBA00022448"/>
    </source>
</evidence>
<dbReference type="PANTHER" id="PTHR38439:SF2">
    <property type="entry name" value="OUTER MEMBRANE PROTEIN H.8"/>
    <property type="match status" value="1"/>
</dbReference>
<dbReference type="GO" id="GO:0009055">
    <property type="term" value="F:electron transfer activity"/>
    <property type="evidence" value="ECO:0007669"/>
    <property type="project" value="InterPro"/>
</dbReference>
<dbReference type="PANTHER" id="PTHR38439">
    <property type="entry name" value="AURACYANIN-B"/>
    <property type="match status" value="1"/>
</dbReference>
<dbReference type="AlphaFoldDB" id="A0A379J061"/>
<dbReference type="PROSITE" id="PS00196">
    <property type="entry name" value="COPPER_BLUE"/>
    <property type="match status" value="1"/>
</dbReference>
<evidence type="ECO:0000256" key="8">
    <source>
        <dbReference type="ARBA" id="ARBA00023008"/>
    </source>
</evidence>
<evidence type="ECO:0000256" key="3">
    <source>
        <dbReference type="ARBA" id="ARBA00014744"/>
    </source>
</evidence>
<dbReference type="NCBIfam" id="TIGR02695">
    <property type="entry name" value="azurin"/>
    <property type="match status" value="1"/>
</dbReference>
<dbReference type="Pfam" id="PF00127">
    <property type="entry name" value="Copper-bind"/>
    <property type="match status" value="1"/>
</dbReference>
<dbReference type="EMBL" id="UGUU01000001">
    <property type="protein sequence ID" value="SUD41786.1"/>
    <property type="molecule type" value="Genomic_DNA"/>
</dbReference>
<evidence type="ECO:0000256" key="5">
    <source>
        <dbReference type="ARBA" id="ARBA00022723"/>
    </source>
</evidence>
<dbReference type="GO" id="GO:0005507">
    <property type="term" value="F:copper ion binding"/>
    <property type="evidence" value="ECO:0007669"/>
    <property type="project" value="UniProtKB-UniRule"/>
</dbReference>
<dbReference type="Proteomes" id="UP000254260">
    <property type="component" value="Unassembled WGS sequence"/>
</dbReference>
<keyword evidence="6 9" id="KW-0574">Periplasm</keyword>
<evidence type="ECO:0000256" key="7">
    <source>
        <dbReference type="ARBA" id="ARBA00022982"/>
    </source>
</evidence>
<dbReference type="CDD" id="cd13922">
    <property type="entry name" value="Azurin"/>
    <property type="match status" value="1"/>
</dbReference>
<keyword evidence="8 9" id="KW-0186">Copper</keyword>
<evidence type="ECO:0000256" key="2">
    <source>
        <dbReference type="ARBA" id="ARBA00004418"/>
    </source>
</evidence>
<dbReference type="InterPro" id="IPR000923">
    <property type="entry name" value="BlueCu_1"/>
</dbReference>
<proteinExistence type="predicted"/>
<evidence type="ECO:0000259" key="10">
    <source>
        <dbReference type="Pfam" id="PF00127"/>
    </source>
</evidence>
<keyword evidence="7 9" id="KW-0249">Electron transport</keyword>
<reference evidence="11 12" key="1">
    <citation type="submission" date="2018-06" db="EMBL/GenBank/DDBJ databases">
        <authorList>
            <consortium name="Pathogen Informatics"/>
            <person name="Doyle S."/>
        </authorList>
    </citation>
    <scope>NUCLEOTIDE SEQUENCE [LARGE SCALE GENOMIC DNA]</scope>
    <source>
        <strain evidence="11 12">NCTC10899</strain>
    </source>
</reference>
<dbReference type="GO" id="GO:0042597">
    <property type="term" value="C:periplasmic space"/>
    <property type="evidence" value="ECO:0007669"/>
    <property type="project" value="UniProtKB-SubCell"/>
</dbReference>
<sequence length="150" mass="15752">MMLRNAALIALLGLASTPLLAAECSVDVESTDQMTFNTQAISVSKSCKTFTVNLKHTGSLPKTAMGHNWVLSKTADMPGIATDGIPAGPDASYLKAGDERVIAHTDLIGGGESTSVTFDVSKLAAGEDYSFFCSFPGHYSMMKGSVKLVD</sequence>
<dbReference type="Gene3D" id="2.60.40.420">
    <property type="entry name" value="Cupredoxins - blue copper proteins"/>
    <property type="match status" value="1"/>
</dbReference>
<evidence type="ECO:0000313" key="11">
    <source>
        <dbReference type="EMBL" id="SUD41786.1"/>
    </source>
</evidence>
<comment type="function">
    <text evidence="1 9">Transfers electrons from cytochrome c551 to cytochrome oxidase.</text>
</comment>
<keyword evidence="5 9" id="KW-0479">Metal-binding</keyword>
<dbReference type="InterPro" id="IPR008972">
    <property type="entry name" value="Cupredoxin"/>
</dbReference>
<dbReference type="InterPro" id="IPR028871">
    <property type="entry name" value="BlueCu_1_BS"/>
</dbReference>
<keyword evidence="9" id="KW-0732">Signal</keyword>
<name>A0A379J061_ECTME</name>
<comment type="subcellular location">
    <subcellularLocation>
        <location evidence="2 9">Periplasm</location>
    </subcellularLocation>
</comment>
<feature type="chain" id="PRO_5033203939" description="Azurin" evidence="9">
    <location>
        <begin position="22"/>
        <end position="150"/>
    </location>
</feature>
<protein>
    <recommendedName>
        <fullName evidence="3 9">Azurin</fullName>
    </recommendedName>
</protein>
<evidence type="ECO:0000256" key="6">
    <source>
        <dbReference type="ARBA" id="ARBA00022764"/>
    </source>
</evidence>
<evidence type="ECO:0000313" key="12">
    <source>
        <dbReference type="Proteomes" id="UP000254260"/>
    </source>
</evidence>
<feature type="signal peptide" evidence="9">
    <location>
        <begin position="1"/>
        <end position="21"/>
    </location>
</feature>
<dbReference type="InterPro" id="IPR014068">
    <property type="entry name" value="Azurin"/>
</dbReference>